<keyword evidence="3" id="KW-0560">Oxidoreductase</keyword>
<dbReference type="PANTHER" id="PTHR47706:SF9">
    <property type="entry name" value="NMRA-LIKE DOMAIN-CONTAINING PROTEIN-RELATED"/>
    <property type="match status" value="1"/>
</dbReference>
<dbReference type="OrthoDB" id="419598at2759"/>
<feature type="domain" description="NAD(P)-binding" evidence="4">
    <location>
        <begin position="9"/>
        <end position="138"/>
    </location>
</feature>
<gene>
    <name evidence="5" type="ORF">Z518_02496</name>
</gene>
<keyword evidence="6" id="KW-1185">Reference proteome</keyword>
<comment type="similarity">
    <text evidence="1">Belongs to the NmrA-type oxidoreductase family. Isoflavone reductase subfamily.</text>
</comment>
<dbReference type="Gene3D" id="3.90.25.10">
    <property type="entry name" value="UDP-galactose 4-epimerase, domain 1"/>
    <property type="match status" value="1"/>
</dbReference>
<sequence>MTLTVGIAGITGKFGRVLTSSLLKYPEVKIKGYCRTPSKVPTSFSSSPRISLAQGEAFDIKSLHAFAKGCDVVVCCYLGDDKIMTDGQKALIDACDEEGVSRYVASDWSLDYDKIPFGALFPKDPMKHVKAYLENKKTTKGVHILVGGFMEAIFSPLLGIFNPMENKFMYWGTGDEIFEGSTYLNSAQYTAAVCVDREATGVQRLVGGRASTKEIAVSFEKVYGIKPIIECLGSLEELYVKMHQQREKEPQNLYSYMFLFYYYYMANGSTLVGPKLDNDKYADVKPMNWEDFMRNTPLEHLPGSIAAVGRNL</sequence>
<evidence type="ECO:0000313" key="6">
    <source>
        <dbReference type="Proteomes" id="UP000053617"/>
    </source>
</evidence>
<dbReference type="STRING" id="1442369.A0A0D2FZV0"/>
<dbReference type="Gene3D" id="3.40.50.720">
    <property type="entry name" value="NAD(P)-binding Rossmann-like Domain"/>
    <property type="match status" value="1"/>
</dbReference>
<dbReference type="Pfam" id="PF13460">
    <property type="entry name" value="NAD_binding_10"/>
    <property type="match status" value="1"/>
</dbReference>
<dbReference type="PANTHER" id="PTHR47706">
    <property type="entry name" value="NMRA-LIKE FAMILY PROTEIN"/>
    <property type="match status" value="1"/>
</dbReference>
<dbReference type="InterPro" id="IPR051609">
    <property type="entry name" value="NmrA/Isoflavone_reductase-like"/>
</dbReference>
<dbReference type="GO" id="GO:0016491">
    <property type="term" value="F:oxidoreductase activity"/>
    <property type="evidence" value="ECO:0007669"/>
    <property type="project" value="UniProtKB-KW"/>
</dbReference>
<dbReference type="AlphaFoldDB" id="A0A0D2FZV0"/>
<dbReference type="SUPFAM" id="SSF51735">
    <property type="entry name" value="NAD(P)-binding Rossmann-fold domains"/>
    <property type="match status" value="1"/>
</dbReference>
<evidence type="ECO:0000313" key="5">
    <source>
        <dbReference type="EMBL" id="KIX07842.1"/>
    </source>
</evidence>
<dbReference type="RefSeq" id="XP_013274978.1">
    <property type="nucleotide sequence ID" value="XM_013419524.1"/>
</dbReference>
<dbReference type="InterPro" id="IPR016040">
    <property type="entry name" value="NAD(P)-bd_dom"/>
</dbReference>
<dbReference type="GeneID" id="25290567"/>
<name>A0A0D2FZV0_9EURO</name>
<evidence type="ECO:0000256" key="2">
    <source>
        <dbReference type="ARBA" id="ARBA00022857"/>
    </source>
</evidence>
<dbReference type="Proteomes" id="UP000053617">
    <property type="component" value="Unassembled WGS sequence"/>
</dbReference>
<dbReference type="EMBL" id="KN847476">
    <property type="protein sequence ID" value="KIX07842.1"/>
    <property type="molecule type" value="Genomic_DNA"/>
</dbReference>
<keyword evidence="2" id="KW-0521">NADP</keyword>
<evidence type="ECO:0000256" key="1">
    <source>
        <dbReference type="ARBA" id="ARBA00005725"/>
    </source>
</evidence>
<dbReference type="InterPro" id="IPR036291">
    <property type="entry name" value="NAD(P)-bd_dom_sf"/>
</dbReference>
<proteinExistence type="inferred from homology"/>
<dbReference type="HOGENOM" id="CLU_079104_1_1_1"/>
<dbReference type="VEuPathDB" id="FungiDB:Z518_02496"/>
<accession>A0A0D2FZV0</accession>
<reference evidence="5 6" key="1">
    <citation type="submission" date="2015-01" db="EMBL/GenBank/DDBJ databases">
        <title>The Genome Sequence of Rhinocladiella mackenzie CBS 650.93.</title>
        <authorList>
            <consortium name="The Broad Institute Genomics Platform"/>
            <person name="Cuomo C."/>
            <person name="de Hoog S."/>
            <person name="Gorbushina A."/>
            <person name="Stielow B."/>
            <person name="Teixiera M."/>
            <person name="Abouelleil A."/>
            <person name="Chapman S.B."/>
            <person name="Priest M."/>
            <person name="Young S.K."/>
            <person name="Wortman J."/>
            <person name="Nusbaum C."/>
            <person name="Birren B."/>
        </authorList>
    </citation>
    <scope>NUCLEOTIDE SEQUENCE [LARGE SCALE GENOMIC DNA]</scope>
    <source>
        <strain evidence="5 6">CBS 650.93</strain>
    </source>
</reference>
<organism evidence="5 6">
    <name type="scientific">Rhinocladiella mackenziei CBS 650.93</name>
    <dbReference type="NCBI Taxonomy" id="1442369"/>
    <lineage>
        <taxon>Eukaryota</taxon>
        <taxon>Fungi</taxon>
        <taxon>Dikarya</taxon>
        <taxon>Ascomycota</taxon>
        <taxon>Pezizomycotina</taxon>
        <taxon>Eurotiomycetes</taxon>
        <taxon>Chaetothyriomycetidae</taxon>
        <taxon>Chaetothyriales</taxon>
        <taxon>Herpotrichiellaceae</taxon>
        <taxon>Rhinocladiella</taxon>
    </lineage>
</organism>
<evidence type="ECO:0000259" key="4">
    <source>
        <dbReference type="Pfam" id="PF13460"/>
    </source>
</evidence>
<protein>
    <recommendedName>
        <fullName evidence="4">NAD(P)-binding domain-containing protein</fullName>
    </recommendedName>
</protein>
<evidence type="ECO:0000256" key="3">
    <source>
        <dbReference type="ARBA" id="ARBA00023002"/>
    </source>
</evidence>